<dbReference type="InterPro" id="IPR012337">
    <property type="entry name" value="RNaseH-like_sf"/>
</dbReference>
<evidence type="ECO:0000256" key="2">
    <source>
        <dbReference type="ARBA" id="ARBA00022723"/>
    </source>
</evidence>
<evidence type="ECO:0000256" key="4">
    <source>
        <dbReference type="ARBA" id="ARBA00022833"/>
    </source>
</evidence>
<dbReference type="AlphaFoldDB" id="A0AAV0XGL5"/>
<evidence type="ECO:0000313" key="6">
    <source>
        <dbReference type="EMBL" id="CAI6366947.1"/>
    </source>
</evidence>
<keyword evidence="4" id="KW-0862">Zinc</keyword>
<proteinExistence type="predicted"/>
<evidence type="ECO:0000256" key="3">
    <source>
        <dbReference type="ARBA" id="ARBA00022771"/>
    </source>
</evidence>
<dbReference type="SUPFAM" id="SSF53098">
    <property type="entry name" value="Ribonuclease H-like"/>
    <property type="match status" value="1"/>
</dbReference>
<dbReference type="GO" id="GO:0008270">
    <property type="term" value="F:zinc ion binding"/>
    <property type="evidence" value="ECO:0007669"/>
    <property type="project" value="UniProtKB-KW"/>
</dbReference>
<evidence type="ECO:0000256" key="1">
    <source>
        <dbReference type="ARBA" id="ARBA00004123"/>
    </source>
</evidence>
<accession>A0AAV0XGL5</accession>
<dbReference type="Proteomes" id="UP001160148">
    <property type="component" value="Unassembled WGS sequence"/>
</dbReference>
<evidence type="ECO:0008006" key="8">
    <source>
        <dbReference type="Google" id="ProtNLM"/>
    </source>
</evidence>
<dbReference type="EMBL" id="CARXXK010000004">
    <property type="protein sequence ID" value="CAI6366947.1"/>
    <property type="molecule type" value="Genomic_DNA"/>
</dbReference>
<gene>
    <name evidence="6" type="ORF">MEUPH1_LOCUS21475</name>
</gene>
<dbReference type="PANTHER" id="PTHR46481:SF10">
    <property type="entry name" value="ZINC FINGER BED DOMAIN-CONTAINING PROTEIN 39"/>
    <property type="match status" value="1"/>
</dbReference>
<reference evidence="6 7" key="1">
    <citation type="submission" date="2023-01" db="EMBL/GenBank/DDBJ databases">
        <authorList>
            <person name="Whitehead M."/>
        </authorList>
    </citation>
    <scope>NUCLEOTIDE SEQUENCE [LARGE SCALE GENOMIC DNA]</scope>
</reference>
<protein>
    <recommendedName>
        <fullName evidence="8">Transposase</fullName>
    </recommendedName>
</protein>
<keyword evidence="7" id="KW-1185">Reference proteome</keyword>
<sequence length="469" mass="52485">MSEVWQVFDKSMCGQRAICSICNKSYANSLLRRSLSITNVSSINPQEDANIDLDGPSTSKLVLKQTLLPTTKKGNVISNQSLMSSFTLTKASQTKIDAALAYFIAVDMMPYNIVAKEGFKLYTKSLNSSYNIPSRKTITDSKIPKLKYDLGSICLGCVELSEDHTGENIADTLELLLLDYNLSVPSNNVCAFTTDYGANILKAINNLRVPHVTCFNTAVGLGLSSFLKTYKKGHYKKLILSDEEIDVLKCITTVLNPVREITDHLAGENYVTASAIYPVIFNLKTKLSEAVNANNNDNASDNMCREIKTKIFSCIITVLDKRYDNNTVLQISMVLDPRFKTTFVALEEVAEVKQNIIEKRLESWTEWSTNTRTGRTSDAANSVLPLDIPNQLTHKKKRLGSLPFLMNPSTTKMMKKLNGDRSGLGVSTGHYKSIVWRDNDRWEVYDDLKETATNPYGKKHNVEFLIYTI</sequence>
<dbReference type="SUPFAM" id="SSF140996">
    <property type="entry name" value="Hermes dimerisation domain"/>
    <property type="match status" value="1"/>
</dbReference>
<keyword evidence="2" id="KW-0479">Metal-binding</keyword>
<dbReference type="InterPro" id="IPR052035">
    <property type="entry name" value="ZnF_BED_domain_contain"/>
</dbReference>
<keyword evidence="5" id="KW-0539">Nucleus</keyword>
<comment type="subcellular location">
    <subcellularLocation>
        <location evidence="1">Nucleus</location>
    </subcellularLocation>
</comment>
<dbReference type="GO" id="GO:0005634">
    <property type="term" value="C:nucleus"/>
    <property type="evidence" value="ECO:0007669"/>
    <property type="project" value="UniProtKB-SubCell"/>
</dbReference>
<evidence type="ECO:0000313" key="7">
    <source>
        <dbReference type="Proteomes" id="UP001160148"/>
    </source>
</evidence>
<name>A0AAV0XGL5_9HEMI</name>
<dbReference type="PANTHER" id="PTHR46481">
    <property type="entry name" value="ZINC FINGER BED DOMAIN-CONTAINING PROTEIN 4"/>
    <property type="match status" value="1"/>
</dbReference>
<keyword evidence="3" id="KW-0863">Zinc-finger</keyword>
<comment type="caution">
    <text evidence="6">The sequence shown here is derived from an EMBL/GenBank/DDBJ whole genome shotgun (WGS) entry which is preliminary data.</text>
</comment>
<organism evidence="6 7">
    <name type="scientific">Macrosiphum euphorbiae</name>
    <name type="common">potato aphid</name>
    <dbReference type="NCBI Taxonomy" id="13131"/>
    <lineage>
        <taxon>Eukaryota</taxon>
        <taxon>Metazoa</taxon>
        <taxon>Ecdysozoa</taxon>
        <taxon>Arthropoda</taxon>
        <taxon>Hexapoda</taxon>
        <taxon>Insecta</taxon>
        <taxon>Pterygota</taxon>
        <taxon>Neoptera</taxon>
        <taxon>Paraneoptera</taxon>
        <taxon>Hemiptera</taxon>
        <taxon>Sternorrhyncha</taxon>
        <taxon>Aphidomorpha</taxon>
        <taxon>Aphidoidea</taxon>
        <taxon>Aphididae</taxon>
        <taxon>Macrosiphini</taxon>
        <taxon>Macrosiphum</taxon>
    </lineage>
</organism>
<evidence type="ECO:0000256" key="5">
    <source>
        <dbReference type="ARBA" id="ARBA00023242"/>
    </source>
</evidence>